<accession>A0A9X3J7S9</accession>
<keyword evidence="7 8" id="KW-0998">Cell outer membrane</keyword>
<evidence type="ECO:0000256" key="3">
    <source>
        <dbReference type="ARBA" id="ARBA00022452"/>
    </source>
</evidence>
<dbReference type="AlphaFoldDB" id="A0A9X3J7S9"/>
<evidence type="ECO:0000259" key="10">
    <source>
        <dbReference type="Pfam" id="PF00593"/>
    </source>
</evidence>
<dbReference type="InterPro" id="IPR023997">
    <property type="entry name" value="TonB-dep_OMP_SusC/RagA_CS"/>
</dbReference>
<dbReference type="NCBIfam" id="TIGR04056">
    <property type="entry name" value="OMP_RagA_SusC"/>
    <property type="match status" value="1"/>
</dbReference>
<dbReference type="InterPro" id="IPR036942">
    <property type="entry name" value="Beta-barrel_TonB_sf"/>
</dbReference>
<dbReference type="InterPro" id="IPR037066">
    <property type="entry name" value="Plug_dom_sf"/>
</dbReference>
<name>A0A9X3J7S9_9BACT</name>
<evidence type="ECO:0000313" key="13">
    <source>
        <dbReference type="Proteomes" id="UP001145087"/>
    </source>
</evidence>
<dbReference type="InterPro" id="IPR012910">
    <property type="entry name" value="Plug_dom"/>
</dbReference>
<feature type="domain" description="TonB-dependent receptor plug" evidence="11">
    <location>
        <begin position="219"/>
        <end position="324"/>
    </location>
</feature>
<evidence type="ECO:0000256" key="1">
    <source>
        <dbReference type="ARBA" id="ARBA00004571"/>
    </source>
</evidence>
<evidence type="ECO:0000259" key="11">
    <source>
        <dbReference type="Pfam" id="PF07715"/>
    </source>
</evidence>
<keyword evidence="6 8" id="KW-0472">Membrane</keyword>
<dbReference type="SUPFAM" id="SSF56935">
    <property type="entry name" value="Porins"/>
    <property type="match status" value="1"/>
</dbReference>
<keyword evidence="5 9" id="KW-0798">TonB box</keyword>
<protein>
    <submittedName>
        <fullName evidence="12">TonB-dependent receptor</fullName>
    </submittedName>
</protein>
<dbReference type="InterPro" id="IPR000531">
    <property type="entry name" value="Beta-barrel_TonB"/>
</dbReference>
<comment type="similarity">
    <text evidence="8 9">Belongs to the TonB-dependent receptor family.</text>
</comment>
<evidence type="ECO:0000256" key="5">
    <source>
        <dbReference type="ARBA" id="ARBA00023077"/>
    </source>
</evidence>
<comment type="caution">
    <text evidence="12">The sequence shown here is derived from an EMBL/GenBank/DDBJ whole genome shotgun (WGS) entry which is preliminary data.</text>
</comment>
<gene>
    <name evidence="12" type="ORF">OU798_15940</name>
</gene>
<dbReference type="InterPro" id="IPR008969">
    <property type="entry name" value="CarboxyPept-like_regulatory"/>
</dbReference>
<dbReference type="InterPro" id="IPR023996">
    <property type="entry name" value="TonB-dep_OMP_SusC/RagA"/>
</dbReference>
<dbReference type="EMBL" id="JAPOHD010000029">
    <property type="protein sequence ID" value="MCY1721846.1"/>
    <property type="molecule type" value="Genomic_DNA"/>
</dbReference>
<sequence length="1103" mass="123331">MKKIEKLIPFSKEKGFNQILLKMKLLGFIILISVLHVSAKSYSQQTKLDLNYKNYTIKEILNEIEDQSQYKFLYPSDLIDVDKRIDVKIKDKDIIEIMKEIFKDESGVIFKVVEENLIVISSEEAQQKTITGSVTDKNGSPLPGVTVIIKGTTIGTVSEIDGKFSLQNVGPDQTLVFSFVGMVSQEILVGDKTTVAVILKEDVVGVDEVVVVGYGTQKKINLTGAITSVDGEELARRQVAQTSMVLQGVAPGVVVTQRNGQPGRDGGTISIRGKTTLGNNNPLVLVDGIEMGINNIDPTLIESVSILKDAASASIYGSRAANGVILVTTKRAQKDVLSVSYNGYIGAQRPTDIPNMVGAIDHMLLTNEAYVNVGKSPLYSDAYIDDYKVNMSTNPDKYPDTDWYDKVLTENALMQSHFLTMNGGSEKVRVLASLGYLDQNGIMSNTDFKRYTLRINTDMQLTNSFSAQIDAHIKQSHLTEPSRGTSSAIHWSGRIPANQTAVLSDGSWGEGWNGDNPVAFTKDGGLSKSESPSFTMNLGLKYKPVNWFSMNLTYSPNYWQSNNTNFVKAIQTYRWDGSESYKAPQKSTLNTSHNRNLHNNFRSTATFDKIFGEHGFKLLLGYQQEDYRNDGLSGYRESFPFPDYPVLNSGGEENQKSYGWASEWALQSFFGRLNYNFKERYLFEANYRYDGSSRFAQDRKWGFFPSFSAGWRISEESFFESLKPVVNNLKVRASWGQLGNQDIGTYPFSSDVNLGLKYVFEKQVASGAGITDLANTEISWETTTASNLGLDITLLDRINVVAEYYYKVTNDILLALDIPRIIGMNAPEQNAGKVENRGWDLGINYVNWDNDFKYEIGFNISDVKNKVLDLKGVNKTGTTVNHEGYPMWSIYGLEADGFITEDDFNADGTYKYATQYGTIAPGDIKYLDQNNDSIINSSDYKIIGETIPRFTFGFTFNGQYKNFDLGIFIQGVGKADGLIRDQGIMPFLMGGTVQEQHKDRWTPENTDATFPRFAFNETNNEQTSSFWLRDAAYMRLKNLQIGYSLPSSALKKINAQKLRIYISGQNLFTLDNFWDGYDVEAPVGNGGYYPQVKTYSIGVDVKF</sequence>
<reference evidence="12" key="1">
    <citation type="submission" date="2022-11" db="EMBL/GenBank/DDBJ databases">
        <title>Marilongibacter aestuarii gen. nov., sp. nov., isolated from tidal flat sediment.</title>
        <authorList>
            <person name="Jiayan W."/>
        </authorList>
    </citation>
    <scope>NUCLEOTIDE SEQUENCE</scope>
    <source>
        <strain evidence="12">Z1-6</strain>
    </source>
</reference>
<dbReference type="Gene3D" id="2.170.130.10">
    <property type="entry name" value="TonB-dependent receptor, plug domain"/>
    <property type="match status" value="1"/>
</dbReference>
<dbReference type="Pfam" id="PF07715">
    <property type="entry name" value="Plug"/>
    <property type="match status" value="1"/>
</dbReference>
<keyword evidence="13" id="KW-1185">Reference proteome</keyword>
<keyword evidence="4 8" id="KW-0812">Transmembrane</keyword>
<dbReference type="PROSITE" id="PS52016">
    <property type="entry name" value="TONB_DEPENDENT_REC_3"/>
    <property type="match status" value="1"/>
</dbReference>
<dbReference type="InterPro" id="IPR039426">
    <property type="entry name" value="TonB-dep_rcpt-like"/>
</dbReference>
<dbReference type="SUPFAM" id="SSF49464">
    <property type="entry name" value="Carboxypeptidase regulatory domain-like"/>
    <property type="match status" value="1"/>
</dbReference>
<evidence type="ECO:0000256" key="8">
    <source>
        <dbReference type="PROSITE-ProRule" id="PRU01360"/>
    </source>
</evidence>
<dbReference type="Pfam" id="PF00593">
    <property type="entry name" value="TonB_dep_Rec_b-barrel"/>
    <property type="match status" value="1"/>
</dbReference>
<keyword evidence="12" id="KW-0675">Receptor</keyword>
<organism evidence="12 13">
    <name type="scientific">Draconibacterium aestuarii</name>
    <dbReference type="NCBI Taxonomy" id="2998507"/>
    <lineage>
        <taxon>Bacteria</taxon>
        <taxon>Pseudomonadati</taxon>
        <taxon>Bacteroidota</taxon>
        <taxon>Bacteroidia</taxon>
        <taxon>Marinilabiliales</taxon>
        <taxon>Prolixibacteraceae</taxon>
        <taxon>Draconibacterium</taxon>
    </lineage>
</organism>
<evidence type="ECO:0000256" key="7">
    <source>
        <dbReference type="ARBA" id="ARBA00023237"/>
    </source>
</evidence>
<proteinExistence type="inferred from homology"/>
<evidence type="ECO:0000256" key="9">
    <source>
        <dbReference type="RuleBase" id="RU003357"/>
    </source>
</evidence>
<dbReference type="Gene3D" id="2.60.40.1120">
    <property type="entry name" value="Carboxypeptidase-like, regulatory domain"/>
    <property type="match status" value="1"/>
</dbReference>
<keyword evidence="3 8" id="KW-1134">Transmembrane beta strand</keyword>
<dbReference type="Pfam" id="PF13715">
    <property type="entry name" value="CarbopepD_reg_2"/>
    <property type="match status" value="1"/>
</dbReference>
<evidence type="ECO:0000313" key="12">
    <source>
        <dbReference type="EMBL" id="MCY1721846.1"/>
    </source>
</evidence>
<evidence type="ECO:0000256" key="4">
    <source>
        <dbReference type="ARBA" id="ARBA00022692"/>
    </source>
</evidence>
<evidence type="ECO:0000256" key="2">
    <source>
        <dbReference type="ARBA" id="ARBA00022448"/>
    </source>
</evidence>
<dbReference type="GO" id="GO:0009279">
    <property type="term" value="C:cell outer membrane"/>
    <property type="evidence" value="ECO:0007669"/>
    <property type="project" value="UniProtKB-SubCell"/>
</dbReference>
<comment type="subcellular location">
    <subcellularLocation>
        <location evidence="1 8">Cell outer membrane</location>
        <topology evidence="1 8">Multi-pass membrane protein</topology>
    </subcellularLocation>
</comment>
<dbReference type="Gene3D" id="2.40.170.20">
    <property type="entry name" value="TonB-dependent receptor, beta-barrel domain"/>
    <property type="match status" value="1"/>
</dbReference>
<keyword evidence="2 8" id="KW-0813">Transport</keyword>
<dbReference type="NCBIfam" id="TIGR04057">
    <property type="entry name" value="SusC_RagA_signa"/>
    <property type="match status" value="1"/>
</dbReference>
<feature type="domain" description="TonB-dependent receptor-like beta-barrel" evidence="10">
    <location>
        <begin position="506"/>
        <end position="1067"/>
    </location>
</feature>
<dbReference type="Proteomes" id="UP001145087">
    <property type="component" value="Unassembled WGS sequence"/>
</dbReference>
<dbReference type="RefSeq" id="WP_343334175.1">
    <property type="nucleotide sequence ID" value="NZ_JAPOHD010000029.1"/>
</dbReference>
<evidence type="ECO:0000256" key="6">
    <source>
        <dbReference type="ARBA" id="ARBA00023136"/>
    </source>
</evidence>
<dbReference type="FunFam" id="2.170.130.10:FF:000003">
    <property type="entry name" value="SusC/RagA family TonB-linked outer membrane protein"/>
    <property type="match status" value="1"/>
</dbReference>